<accession>A0ABS5NQR5</accession>
<name>A0ABS5NQR5_9BACI</name>
<evidence type="ECO:0000313" key="2">
    <source>
        <dbReference type="Proteomes" id="UP000681027"/>
    </source>
</evidence>
<dbReference type="EMBL" id="JAGYPM010000002">
    <property type="protein sequence ID" value="MBS4190153.1"/>
    <property type="molecule type" value="Genomic_DNA"/>
</dbReference>
<protein>
    <recommendedName>
        <fullName evidence="3">Glycine zipper domain-containing protein</fullName>
    </recommendedName>
</protein>
<sequence length="212" mass="23370">MDKKEALNNSIIKPEPWPWPCDPYPDPYPFPSFSLSSGEIHGMIVRKLIKFREQTQGNRTQYRSVLLNELKNRRLLSAYDVTLLEKIYSVLNDKRTSSKEETMDLFHTVNKIHEELIDQNVGTSPLAIQISSIVLNSILSESQNSSVIYAEKDDKKDDKKSVASEDADGALDGAIAGAIVGEKTKTIWGAIFGAIGGAVIGAGVKSVAAWMD</sequence>
<proteinExistence type="predicted"/>
<keyword evidence="2" id="KW-1185">Reference proteome</keyword>
<evidence type="ECO:0000313" key="1">
    <source>
        <dbReference type="EMBL" id="MBS4190153.1"/>
    </source>
</evidence>
<dbReference type="RefSeq" id="WP_213101624.1">
    <property type="nucleotide sequence ID" value="NZ_JAGYPM010000002.1"/>
</dbReference>
<gene>
    <name evidence="1" type="ORF">KHA94_08035</name>
</gene>
<evidence type="ECO:0008006" key="3">
    <source>
        <dbReference type="Google" id="ProtNLM"/>
    </source>
</evidence>
<organism evidence="1 2">
    <name type="scientific">Cytobacillus citreus</name>
    <dbReference type="NCBI Taxonomy" id="2833586"/>
    <lineage>
        <taxon>Bacteria</taxon>
        <taxon>Bacillati</taxon>
        <taxon>Bacillota</taxon>
        <taxon>Bacilli</taxon>
        <taxon>Bacillales</taxon>
        <taxon>Bacillaceae</taxon>
        <taxon>Cytobacillus</taxon>
    </lineage>
</organism>
<reference evidence="1 2" key="1">
    <citation type="submission" date="2021-05" db="EMBL/GenBank/DDBJ databases">
        <title>Novel Bacillus species.</title>
        <authorList>
            <person name="Liu G."/>
        </authorList>
    </citation>
    <scope>NUCLEOTIDE SEQUENCE [LARGE SCALE GENOMIC DNA]</scope>
    <source>
        <strain evidence="1 2">FJAT-49705</strain>
    </source>
</reference>
<dbReference type="Proteomes" id="UP000681027">
    <property type="component" value="Unassembled WGS sequence"/>
</dbReference>
<comment type="caution">
    <text evidence="1">The sequence shown here is derived from an EMBL/GenBank/DDBJ whole genome shotgun (WGS) entry which is preliminary data.</text>
</comment>